<dbReference type="RefSeq" id="WP_053821186.1">
    <property type="nucleotide sequence ID" value="NZ_BAAAEB010000007.1"/>
</dbReference>
<dbReference type="PANTHER" id="PTHR43245">
    <property type="entry name" value="BIFUNCTIONAL POLYMYXIN RESISTANCE PROTEIN ARNA"/>
    <property type="match status" value="1"/>
</dbReference>
<gene>
    <name evidence="2" type="ORF">HLB16_02325</name>
</gene>
<feature type="domain" description="NAD-dependent epimerase/dehydratase" evidence="1">
    <location>
        <begin position="4"/>
        <end position="231"/>
    </location>
</feature>
<comment type="caution">
    <text evidence="2">The sequence shown here is derived from an EMBL/GenBank/DDBJ whole genome shotgun (WGS) entry which is preliminary data.</text>
</comment>
<dbReference type="InterPro" id="IPR050177">
    <property type="entry name" value="Lipid_A_modif_metabolic_enz"/>
</dbReference>
<organism evidence="2 3">
    <name type="scientific">Cupriavidus gilardii</name>
    <dbReference type="NCBI Taxonomy" id="82541"/>
    <lineage>
        <taxon>Bacteria</taxon>
        <taxon>Pseudomonadati</taxon>
        <taxon>Pseudomonadota</taxon>
        <taxon>Betaproteobacteria</taxon>
        <taxon>Burkholderiales</taxon>
        <taxon>Burkholderiaceae</taxon>
        <taxon>Cupriavidus</taxon>
    </lineage>
</organism>
<accession>A0A849BAQ0</accession>
<proteinExistence type="predicted"/>
<name>A0A849BAQ0_9BURK</name>
<evidence type="ECO:0000313" key="3">
    <source>
        <dbReference type="Proteomes" id="UP000542973"/>
    </source>
</evidence>
<dbReference type="AlphaFoldDB" id="A0A849BAQ0"/>
<dbReference type="EMBL" id="JABEMD010000002">
    <property type="protein sequence ID" value="NNH09717.1"/>
    <property type="molecule type" value="Genomic_DNA"/>
</dbReference>
<evidence type="ECO:0000259" key="1">
    <source>
        <dbReference type="Pfam" id="PF01370"/>
    </source>
</evidence>
<dbReference type="Pfam" id="PF01370">
    <property type="entry name" value="Epimerase"/>
    <property type="match status" value="1"/>
</dbReference>
<dbReference type="InterPro" id="IPR036291">
    <property type="entry name" value="NAD(P)-bd_dom_sf"/>
</dbReference>
<dbReference type="PANTHER" id="PTHR43245:SF58">
    <property type="entry name" value="BLL5923 PROTEIN"/>
    <property type="match status" value="1"/>
</dbReference>
<dbReference type="SUPFAM" id="SSF51735">
    <property type="entry name" value="NAD(P)-binding Rossmann-fold domains"/>
    <property type="match status" value="1"/>
</dbReference>
<reference evidence="2 3" key="1">
    <citation type="submission" date="2020-05" db="EMBL/GenBank/DDBJ databases">
        <title>MicrobeNet Type strains.</title>
        <authorList>
            <person name="Nicholson A.C."/>
        </authorList>
    </citation>
    <scope>NUCLEOTIDE SEQUENCE [LARGE SCALE GENOMIC DNA]</scope>
    <source>
        <strain evidence="2 3">ATCC 700815</strain>
    </source>
</reference>
<dbReference type="Proteomes" id="UP000542973">
    <property type="component" value="Unassembled WGS sequence"/>
</dbReference>
<protein>
    <submittedName>
        <fullName evidence="2">NAD-dependent epimerase/dehydratase family protein</fullName>
    </submittedName>
</protein>
<dbReference type="Gene3D" id="3.40.50.720">
    <property type="entry name" value="NAD(P)-binding Rossmann-like Domain"/>
    <property type="match status" value="1"/>
</dbReference>
<evidence type="ECO:0000313" key="2">
    <source>
        <dbReference type="EMBL" id="NNH09717.1"/>
    </source>
</evidence>
<sequence>MDHVLLTGSGGFVGAALLRALEAIHAQTTCVVRSGPGRPEMQRRYLVVADDFADIDAVWPNSLRPDCVIHLAARVHVMRDRAPDPLAAFRATNVEGTLRVARAAARAGVRRFVYVSSIKAVAETDPGRPLRESDTPAPVDPYGISKREAEQALVELCRDHGMEWTVVRPPLVYGPEVGANFRSLLGAVARGVPLPLACANAPRSLVAVDNLADALLACARHPAAAGKIFHVCDGEDVTVAKLARLMGDALGRPARLLPVPLTLLKLAGALTGRRDAVARLVEPLRVDSARIVGELGWRPPLTLREALKQTADWYRQQTTGEIAHAVR</sequence>
<dbReference type="InterPro" id="IPR001509">
    <property type="entry name" value="Epimerase_deHydtase"/>
</dbReference>